<protein>
    <recommendedName>
        <fullName evidence="3">Response regulatory domain-containing protein</fullName>
    </recommendedName>
</protein>
<gene>
    <name evidence="4" type="ORF">ETSY2_01855</name>
</gene>
<dbReference type="AlphaFoldDB" id="W4MFA1"/>
<name>W4MFA1_9BACT</name>
<dbReference type="InterPro" id="IPR011006">
    <property type="entry name" value="CheY-like_superfamily"/>
</dbReference>
<dbReference type="HOGENOM" id="CLU_882121_0_0_7"/>
<comment type="caution">
    <text evidence="4">The sequence shown here is derived from an EMBL/GenBank/DDBJ whole genome shotgun (WGS) entry which is preliminary data.</text>
</comment>
<dbReference type="SMART" id="SM00448">
    <property type="entry name" value="REC"/>
    <property type="match status" value="2"/>
</dbReference>
<evidence type="ECO:0000313" key="4">
    <source>
        <dbReference type="EMBL" id="ETX09029.1"/>
    </source>
</evidence>
<dbReference type="CDD" id="cd17569">
    <property type="entry name" value="REC_HupR-like"/>
    <property type="match status" value="1"/>
</dbReference>
<accession>W4MFA1</accession>
<feature type="modified residue" description="4-aspartylphosphate" evidence="2">
    <location>
        <position position="55"/>
    </location>
</feature>
<evidence type="ECO:0000256" key="1">
    <source>
        <dbReference type="ARBA" id="ARBA00022553"/>
    </source>
</evidence>
<evidence type="ECO:0000313" key="5">
    <source>
        <dbReference type="Proteomes" id="UP000019140"/>
    </source>
</evidence>
<dbReference type="Gene3D" id="3.40.50.2300">
    <property type="match status" value="2"/>
</dbReference>
<dbReference type="PANTHER" id="PTHR44591:SF19">
    <property type="entry name" value="TWO-COMPONENT RESPONSE REGULATOR-RELATED"/>
    <property type="match status" value="1"/>
</dbReference>
<dbReference type="Pfam" id="PF00072">
    <property type="entry name" value="Response_reg"/>
    <property type="match status" value="2"/>
</dbReference>
<dbReference type="InterPro" id="IPR001789">
    <property type="entry name" value="Sig_transdc_resp-reg_receiver"/>
</dbReference>
<proteinExistence type="predicted"/>
<reference evidence="4 5" key="1">
    <citation type="journal article" date="2014" name="Nature">
        <title>An environmental bacterial taxon with a large and distinct metabolic repertoire.</title>
        <authorList>
            <person name="Wilson M.C."/>
            <person name="Mori T."/>
            <person name="Ruckert C."/>
            <person name="Uria A.R."/>
            <person name="Helf M.J."/>
            <person name="Takada K."/>
            <person name="Gernert C."/>
            <person name="Steffens U.A."/>
            <person name="Heycke N."/>
            <person name="Schmitt S."/>
            <person name="Rinke C."/>
            <person name="Helfrich E.J."/>
            <person name="Brachmann A.O."/>
            <person name="Gurgui C."/>
            <person name="Wakimoto T."/>
            <person name="Kracht M."/>
            <person name="Crusemann M."/>
            <person name="Hentschel U."/>
            <person name="Abe I."/>
            <person name="Matsunaga S."/>
            <person name="Kalinowski J."/>
            <person name="Takeyama H."/>
            <person name="Piel J."/>
        </authorList>
    </citation>
    <scope>NUCLEOTIDE SEQUENCE [LARGE SCALE GENOMIC DNA]</scope>
    <source>
        <strain evidence="5">TSY2</strain>
    </source>
</reference>
<keyword evidence="5" id="KW-1185">Reference proteome</keyword>
<evidence type="ECO:0000256" key="2">
    <source>
        <dbReference type="PROSITE-ProRule" id="PRU00169"/>
    </source>
</evidence>
<feature type="modified residue" description="4-aspartylphosphate" evidence="2">
    <location>
        <position position="198"/>
    </location>
</feature>
<dbReference type="GO" id="GO:0000160">
    <property type="term" value="P:phosphorelay signal transduction system"/>
    <property type="evidence" value="ECO:0007669"/>
    <property type="project" value="InterPro"/>
</dbReference>
<sequence>MMTDKAKVLFVDDERQVLISLRALFRSQYQVFIADGGEAALDIIRNEPIQVIVSDQRMPRMLGHELLREVKKLRPGTVRLLLTGYSDMSGIMSSINDGEVFRFIQKPWDNDELRSTVDNAVKIAFDTSDIEEVEDDIEDDIEDVGTEGAGILVIDDSQSFVSKIKEHAPAGCPIYDAHHIEDALDVLAQEEIAIIITDVTLSGEDITDFIKLLKQKYPALMTIILTEVVDSQMALDLINQARVYQYYRKTIGNGVLALSIKNGLRFYKNNKDNSELLQQQVEDIKVIQNLSLAEKVSDRFKSMKERFASVFRFRRGSN</sequence>
<dbReference type="PROSITE" id="PS50110">
    <property type="entry name" value="RESPONSE_REGULATORY"/>
    <property type="match status" value="2"/>
</dbReference>
<evidence type="ECO:0000259" key="3">
    <source>
        <dbReference type="PROSITE" id="PS50110"/>
    </source>
</evidence>
<dbReference type="EMBL" id="AZHX01000070">
    <property type="protein sequence ID" value="ETX09029.1"/>
    <property type="molecule type" value="Genomic_DNA"/>
</dbReference>
<dbReference type="PANTHER" id="PTHR44591">
    <property type="entry name" value="STRESS RESPONSE REGULATOR PROTEIN 1"/>
    <property type="match status" value="1"/>
</dbReference>
<organism evidence="4 5">
    <name type="scientific">Candidatus Entotheonella gemina</name>
    <dbReference type="NCBI Taxonomy" id="1429439"/>
    <lineage>
        <taxon>Bacteria</taxon>
        <taxon>Pseudomonadati</taxon>
        <taxon>Nitrospinota/Tectimicrobiota group</taxon>
        <taxon>Candidatus Tectimicrobiota</taxon>
        <taxon>Candidatus Entotheonellia</taxon>
        <taxon>Candidatus Entotheonellales</taxon>
        <taxon>Candidatus Entotheonellaceae</taxon>
        <taxon>Candidatus Entotheonella</taxon>
    </lineage>
</organism>
<feature type="domain" description="Response regulatory" evidence="3">
    <location>
        <begin position="150"/>
        <end position="264"/>
    </location>
</feature>
<dbReference type="CDD" id="cd00156">
    <property type="entry name" value="REC"/>
    <property type="match status" value="1"/>
</dbReference>
<keyword evidence="1 2" id="KW-0597">Phosphoprotein</keyword>
<dbReference type="SUPFAM" id="SSF52172">
    <property type="entry name" value="CheY-like"/>
    <property type="match status" value="2"/>
</dbReference>
<dbReference type="Proteomes" id="UP000019140">
    <property type="component" value="Unassembled WGS sequence"/>
</dbReference>
<dbReference type="InterPro" id="IPR050595">
    <property type="entry name" value="Bact_response_regulator"/>
</dbReference>
<feature type="domain" description="Response regulatory" evidence="3">
    <location>
        <begin position="7"/>
        <end position="121"/>
    </location>
</feature>